<proteinExistence type="predicted"/>
<name>A0A834ITM3_RHYFE</name>
<keyword evidence="3" id="KW-1185">Reference proteome</keyword>
<evidence type="ECO:0000256" key="1">
    <source>
        <dbReference type="SAM" id="MobiDB-lite"/>
    </source>
</evidence>
<comment type="caution">
    <text evidence="2">The sequence shown here is derived from an EMBL/GenBank/DDBJ whole genome shotgun (WGS) entry which is preliminary data.</text>
</comment>
<dbReference type="AlphaFoldDB" id="A0A834ITM3"/>
<accession>A0A834ITM3</accession>
<gene>
    <name evidence="2" type="ORF">GWI33_003202</name>
</gene>
<feature type="region of interest" description="Disordered" evidence="1">
    <location>
        <begin position="76"/>
        <end position="97"/>
    </location>
</feature>
<protein>
    <submittedName>
        <fullName evidence="2">Uncharacterized protein</fullName>
    </submittedName>
</protein>
<evidence type="ECO:0000313" key="3">
    <source>
        <dbReference type="Proteomes" id="UP000625711"/>
    </source>
</evidence>
<sequence length="97" mass="10539">MGRTLTPHPPNTAVLLNPPSVPLSPETGPENVIYFVSDVIMTVPFLCRLLLNRPTAPPGSVRHELNETVNFVTWTHRASGSGSSPEDGFHTRPIAAR</sequence>
<dbReference type="Proteomes" id="UP000625711">
    <property type="component" value="Unassembled WGS sequence"/>
</dbReference>
<organism evidence="2 3">
    <name type="scientific">Rhynchophorus ferrugineus</name>
    <name type="common">Red palm weevil</name>
    <name type="synonym">Curculio ferrugineus</name>
    <dbReference type="NCBI Taxonomy" id="354439"/>
    <lineage>
        <taxon>Eukaryota</taxon>
        <taxon>Metazoa</taxon>
        <taxon>Ecdysozoa</taxon>
        <taxon>Arthropoda</taxon>
        <taxon>Hexapoda</taxon>
        <taxon>Insecta</taxon>
        <taxon>Pterygota</taxon>
        <taxon>Neoptera</taxon>
        <taxon>Endopterygota</taxon>
        <taxon>Coleoptera</taxon>
        <taxon>Polyphaga</taxon>
        <taxon>Cucujiformia</taxon>
        <taxon>Curculionidae</taxon>
        <taxon>Dryophthorinae</taxon>
        <taxon>Rhynchophorus</taxon>
    </lineage>
</organism>
<dbReference type="EMBL" id="JAACXV010000018">
    <property type="protein sequence ID" value="KAF7286937.1"/>
    <property type="molecule type" value="Genomic_DNA"/>
</dbReference>
<evidence type="ECO:0000313" key="2">
    <source>
        <dbReference type="EMBL" id="KAF7286937.1"/>
    </source>
</evidence>
<reference evidence="2" key="1">
    <citation type="submission" date="2020-08" db="EMBL/GenBank/DDBJ databases">
        <title>Genome sequencing and assembly of the red palm weevil Rhynchophorus ferrugineus.</title>
        <authorList>
            <person name="Dias G.B."/>
            <person name="Bergman C.M."/>
            <person name="Manee M."/>
        </authorList>
    </citation>
    <scope>NUCLEOTIDE SEQUENCE</scope>
    <source>
        <strain evidence="2">AA-2017</strain>
        <tissue evidence="2">Whole larva</tissue>
    </source>
</reference>